<dbReference type="RefSeq" id="WP_130169036.1">
    <property type="nucleotide sequence ID" value="NZ_SGSQ01000063.1"/>
</dbReference>
<accession>A0A4Q7AFT9</accession>
<evidence type="ECO:0000313" key="2">
    <source>
        <dbReference type="Proteomes" id="UP000293863"/>
    </source>
</evidence>
<organism evidence="1 2">
    <name type="scientific">Acinetobacter wuhouensis</name>
    <dbReference type="NCBI Taxonomy" id="1879050"/>
    <lineage>
        <taxon>Bacteria</taxon>
        <taxon>Pseudomonadati</taxon>
        <taxon>Pseudomonadota</taxon>
        <taxon>Gammaproteobacteria</taxon>
        <taxon>Moraxellales</taxon>
        <taxon>Moraxellaceae</taxon>
        <taxon>Acinetobacter</taxon>
    </lineage>
</organism>
<evidence type="ECO:0000313" key="1">
    <source>
        <dbReference type="EMBL" id="RZG42628.1"/>
    </source>
</evidence>
<name>A0A4Q7AFT9_9GAMM</name>
<dbReference type="Proteomes" id="UP000293863">
    <property type="component" value="Unassembled WGS sequence"/>
</dbReference>
<proteinExistence type="predicted"/>
<dbReference type="AlphaFoldDB" id="A0A4Q7AFT9"/>
<reference evidence="1 2" key="1">
    <citation type="submission" date="2019-02" db="EMBL/GenBank/DDBJ databases">
        <title>The Batch Genome Submission of Acinetobacter spp. strains.</title>
        <authorList>
            <person name="Qin J."/>
            <person name="Hu Y."/>
            <person name="Ye H."/>
            <person name="Wei L."/>
            <person name="Feng Y."/>
            <person name="Zong Z."/>
        </authorList>
    </citation>
    <scope>NUCLEOTIDE SEQUENCE [LARGE SCALE GENOMIC DNA]</scope>
    <source>
        <strain evidence="1 2">WCHAW060049</strain>
    </source>
</reference>
<keyword evidence="2" id="KW-1185">Reference proteome</keyword>
<protein>
    <submittedName>
        <fullName evidence="1">Uncharacterized protein</fullName>
    </submittedName>
</protein>
<gene>
    <name evidence="1" type="ORF">EXU28_18800</name>
</gene>
<comment type="caution">
    <text evidence="1">The sequence shown here is derived from an EMBL/GenBank/DDBJ whole genome shotgun (WGS) entry which is preliminary data.</text>
</comment>
<sequence>MTVSNITVLSLLGKEVSFSVLLDDQKKPFFPDGIQVDGPVEEVIIALNGNHQILVGDEFYPVSDIQKIYVKTCIEFS</sequence>
<dbReference type="EMBL" id="SGSQ01000063">
    <property type="protein sequence ID" value="RZG42628.1"/>
    <property type="molecule type" value="Genomic_DNA"/>
</dbReference>